<dbReference type="Pfam" id="PF00335">
    <property type="entry name" value="Tetraspanin"/>
    <property type="match status" value="1"/>
</dbReference>
<keyword evidence="4 5" id="KW-0472">Membrane</keyword>
<dbReference type="EMBL" id="JWIN03000022">
    <property type="protein sequence ID" value="KAB1259402.1"/>
    <property type="molecule type" value="Genomic_DNA"/>
</dbReference>
<sequence length="84" mass="9331">MAEMHTPYYSLKKLLSFFNGFVAGCVTALLGFAGYYGATKESRGTLLFCFLFMVIILMVEITVATVVLAFFLIVKYSTAFPTPH</sequence>
<evidence type="ECO:0000256" key="3">
    <source>
        <dbReference type="ARBA" id="ARBA00022989"/>
    </source>
</evidence>
<feature type="transmembrane region" description="Helical" evidence="5">
    <location>
        <begin position="48"/>
        <end position="74"/>
    </location>
</feature>
<comment type="caution">
    <text evidence="6">The sequence shown here is derived from an EMBL/GenBank/DDBJ whole genome shotgun (WGS) entry which is preliminary data.</text>
</comment>
<name>A0A5N4CKI8_CAMDR</name>
<keyword evidence="3 5" id="KW-1133">Transmembrane helix</keyword>
<gene>
    <name evidence="6" type="ORF">Cadr_000025340</name>
</gene>
<dbReference type="InterPro" id="IPR018499">
    <property type="entry name" value="Tetraspanin/Peripherin"/>
</dbReference>
<keyword evidence="7" id="KW-1185">Reference proteome</keyword>
<reference evidence="6 7" key="1">
    <citation type="journal article" date="2019" name="Mol. Ecol. Resour.">
        <title>Improving Illumina assemblies with Hi-C and long reads: an example with the North African dromedary.</title>
        <authorList>
            <person name="Elbers J.P."/>
            <person name="Rogers M.F."/>
            <person name="Perelman P.L."/>
            <person name="Proskuryakova A.A."/>
            <person name="Serdyukova N.A."/>
            <person name="Johnson W.E."/>
            <person name="Horin P."/>
            <person name="Corander J."/>
            <person name="Murphy D."/>
            <person name="Burger P.A."/>
        </authorList>
    </citation>
    <scope>NUCLEOTIDE SEQUENCE [LARGE SCALE GENOMIC DNA]</scope>
    <source>
        <strain evidence="6">Drom800</strain>
        <tissue evidence="6">Blood</tissue>
    </source>
</reference>
<dbReference type="AlphaFoldDB" id="A0A5N4CKI8"/>
<evidence type="ECO:0000313" key="6">
    <source>
        <dbReference type="EMBL" id="KAB1259402.1"/>
    </source>
</evidence>
<accession>A0A5N4CKI8</accession>
<dbReference type="GO" id="GO:0016020">
    <property type="term" value="C:membrane"/>
    <property type="evidence" value="ECO:0007669"/>
    <property type="project" value="UniProtKB-SubCell"/>
</dbReference>
<comment type="subcellular location">
    <subcellularLocation>
        <location evidence="1">Membrane</location>
        <topology evidence="1">Multi-pass membrane protein</topology>
    </subcellularLocation>
</comment>
<evidence type="ECO:0000256" key="5">
    <source>
        <dbReference type="SAM" id="Phobius"/>
    </source>
</evidence>
<evidence type="ECO:0000313" key="7">
    <source>
        <dbReference type="Proteomes" id="UP000299084"/>
    </source>
</evidence>
<feature type="transmembrane region" description="Helical" evidence="5">
    <location>
        <begin position="14"/>
        <end position="36"/>
    </location>
</feature>
<dbReference type="PRINTS" id="PR00259">
    <property type="entry name" value="TMFOUR"/>
</dbReference>
<organism evidence="6 7">
    <name type="scientific">Camelus dromedarius</name>
    <name type="common">Dromedary</name>
    <name type="synonym">Arabian camel</name>
    <dbReference type="NCBI Taxonomy" id="9838"/>
    <lineage>
        <taxon>Eukaryota</taxon>
        <taxon>Metazoa</taxon>
        <taxon>Chordata</taxon>
        <taxon>Craniata</taxon>
        <taxon>Vertebrata</taxon>
        <taxon>Euteleostomi</taxon>
        <taxon>Mammalia</taxon>
        <taxon>Eutheria</taxon>
        <taxon>Laurasiatheria</taxon>
        <taxon>Artiodactyla</taxon>
        <taxon>Tylopoda</taxon>
        <taxon>Camelidae</taxon>
        <taxon>Camelus</taxon>
    </lineage>
</organism>
<proteinExistence type="predicted"/>
<protein>
    <submittedName>
        <fullName evidence="6">Tetraspanin-16</fullName>
    </submittedName>
</protein>
<evidence type="ECO:0000256" key="2">
    <source>
        <dbReference type="ARBA" id="ARBA00022692"/>
    </source>
</evidence>
<evidence type="ECO:0000256" key="1">
    <source>
        <dbReference type="ARBA" id="ARBA00004141"/>
    </source>
</evidence>
<dbReference type="Proteomes" id="UP000299084">
    <property type="component" value="Unassembled WGS sequence"/>
</dbReference>
<keyword evidence="2 5" id="KW-0812">Transmembrane</keyword>
<evidence type="ECO:0000256" key="4">
    <source>
        <dbReference type="ARBA" id="ARBA00023136"/>
    </source>
</evidence>